<dbReference type="SUPFAM" id="SSF46785">
    <property type="entry name" value="Winged helix' DNA-binding domain"/>
    <property type="match status" value="1"/>
</dbReference>
<dbReference type="Gene3D" id="1.10.10.10">
    <property type="entry name" value="Winged helix-like DNA-binding domain superfamily/Winged helix DNA-binding domain"/>
    <property type="match status" value="1"/>
</dbReference>
<protein>
    <submittedName>
        <fullName evidence="6">DNA-binding transcriptional LysR family regulator</fullName>
    </submittedName>
</protein>
<keyword evidence="3 6" id="KW-0238">DNA-binding</keyword>
<evidence type="ECO:0000256" key="1">
    <source>
        <dbReference type="ARBA" id="ARBA00009437"/>
    </source>
</evidence>
<evidence type="ECO:0000256" key="3">
    <source>
        <dbReference type="ARBA" id="ARBA00023125"/>
    </source>
</evidence>
<gene>
    <name evidence="6" type="ORF">J2Z37_001002</name>
</gene>
<dbReference type="InterPro" id="IPR000847">
    <property type="entry name" value="LysR_HTH_N"/>
</dbReference>
<dbReference type="CDD" id="cd05466">
    <property type="entry name" value="PBP2_LTTR_substrate"/>
    <property type="match status" value="1"/>
</dbReference>
<evidence type="ECO:0000256" key="4">
    <source>
        <dbReference type="ARBA" id="ARBA00023163"/>
    </source>
</evidence>
<name>A0ABS4GL65_9BACL</name>
<dbReference type="Pfam" id="PF00126">
    <property type="entry name" value="HTH_1"/>
    <property type="match status" value="1"/>
</dbReference>
<dbReference type="GO" id="GO:0003677">
    <property type="term" value="F:DNA binding"/>
    <property type="evidence" value="ECO:0007669"/>
    <property type="project" value="UniProtKB-KW"/>
</dbReference>
<dbReference type="RefSeq" id="WP_209809109.1">
    <property type="nucleotide sequence ID" value="NZ_JAGGKT010000002.1"/>
</dbReference>
<keyword evidence="4" id="KW-0804">Transcription</keyword>
<dbReference type="PROSITE" id="PS50931">
    <property type="entry name" value="HTH_LYSR"/>
    <property type="match status" value="1"/>
</dbReference>
<sequence length="297" mass="33461">MEIRQLEYFIAVCKELHFTRAAETLNITQPTLSQQIRQLEDALGLPLFDRVGKKVMMTEAGRVLLKYATQVVDTIEQAKAAIGELKGLQQGEITIGCSLNHLLTSAVILFHKQYPNIKITISQLSTEETKRRLLQNELDLGVVFLPLEDGQLERIPLFTEELSLAVSVDHQLAGHSTVELRDLETIPMVLLPPRFLVRQLIDEASRKAGFLFRPIFEMTTLDALVDIVLGNVAATILPKSYLTNLDKSQIRIIPIHEPTPQKEIGIVYRKEKFMSAATREFIKNLTGIMEKTTSNSN</sequence>
<comment type="similarity">
    <text evidence="1">Belongs to the LysR transcriptional regulatory family.</text>
</comment>
<dbReference type="EMBL" id="JAGGKT010000002">
    <property type="protein sequence ID" value="MBP1931005.1"/>
    <property type="molecule type" value="Genomic_DNA"/>
</dbReference>
<proteinExistence type="inferred from homology"/>
<dbReference type="Proteomes" id="UP001519343">
    <property type="component" value="Unassembled WGS sequence"/>
</dbReference>
<comment type="caution">
    <text evidence="6">The sequence shown here is derived from an EMBL/GenBank/DDBJ whole genome shotgun (WGS) entry which is preliminary data.</text>
</comment>
<keyword evidence="7" id="KW-1185">Reference proteome</keyword>
<dbReference type="PANTHER" id="PTHR30419">
    <property type="entry name" value="HTH-TYPE TRANSCRIPTIONAL REGULATOR YBHD"/>
    <property type="match status" value="1"/>
</dbReference>
<evidence type="ECO:0000259" key="5">
    <source>
        <dbReference type="PROSITE" id="PS50931"/>
    </source>
</evidence>
<dbReference type="Gene3D" id="3.40.190.290">
    <property type="match status" value="1"/>
</dbReference>
<feature type="domain" description="HTH lysR-type" evidence="5">
    <location>
        <begin position="1"/>
        <end position="58"/>
    </location>
</feature>
<evidence type="ECO:0000313" key="7">
    <source>
        <dbReference type="Proteomes" id="UP001519343"/>
    </source>
</evidence>
<dbReference type="PRINTS" id="PR00039">
    <property type="entry name" value="HTHLYSR"/>
</dbReference>
<keyword evidence="2" id="KW-0805">Transcription regulation</keyword>
<dbReference type="SUPFAM" id="SSF53850">
    <property type="entry name" value="Periplasmic binding protein-like II"/>
    <property type="match status" value="1"/>
</dbReference>
<dbReference type="PANTHER" id="PTHR30419:SF8">
    <property type="entry name" value="NITROGEN ASSIMILATION TRANSCRIPTIONAL ACTIVATOR-RELATED"/>
    <property type="match status" value="1"/>
</dbReference>
<accession>A0ABS4GL65</accession>
<organism evidence="6 7">
    <name type="scientific">Ammoniphilus resinae</name>
    <dbReference type="NCBI Taxonomy" id="861532"/>
    <lineage>
        <taxon>Bacteria</taxon>
        <taxon>Bacillati</taxon>
        <taxon>Bacillota</taxon>
        <taxon>Bacilli</taxon>
        <taxon>Bacillales</taxon>
        <taxon>Paenibacillaceae</taxon>
        <taxon>Aneurinibacillus group</taxon>
        <taxon>Ammoniphilus</taxon>
    </lineage>
</organism>
<dbReference type="InterPro" id="IPR005119">
    <property type="entry name" value="LysR_subst-bd"/>
</dbReference>
<dbReference type="InterPro" id="IPR036390">
    <property type="entry name" value="WH_DNA-bd_sf"/>
</dbReference>
<reference evidence="6 7" key="1">
    <citation type="submission" date="2021-03" db="EMBL/GenBank/DDBJ databases">
        <title>Genomic Encyclopedia of Type Strains, Phase IV (KMG-IV): sequencing the most valuable type-strain genomes for metagenomic binning, comparative biology and taxonomic classification.</title>
        <authorList>
            <person name="Goeker M."/>
        </authorList>
    </citation>
    <scope>NUCLEOTIDE SEQUENCE [LARGE SCALE GENOMIC DNA]</scope>
    <source>
        <strain evidence="6 7">DSM 24738</strain>
    </source>
</reference>
<dbReference type="InterPro" id="IPR036388">
    <property type="entry name" value="WH-like_DNA-bd_sf"/>
</dbReference>
<evidence type="ECO:0000313" key="6">
    <source>
        <dbReference type="EMBL" id="MBP1931005.1"/>
    </source>
</evidence>
<dbReference type="Pfam" id="PF03466">
    <property type="entry name" value="LysR_substrate"/>
    <property type="match status" value="1"/>
</dbReference>
<dbReference type="InterPro" id="IPR050950">
    <property type="entry name" value="HTH-type_LysR_regulators"/>
</dbReference>
<evidence type="ECO:0000256" key="2">
    <source>
        <dbReference type="ARBA" id="ARBA00023015"/>
    </source>
</evidence>